<feature type="region of interest" description="Disordered" evidence="1">
    <location>
        <begin position="56"/>
        <end position="75"/>
    </location>
</feature>
<feature type="non-terminal residue" evidence="2">
    <location>
        <position position="95"/>
    </location>
</feature>
<dbReference type="AlphaFoldDB" id="A0A401NJJ8"/>
<dbReference type="EMBL" id="BFAA01005044">
    <property type="protein sequence ID" value="GCB61054.1"/>
    <property type="molecule type" value="Genomic_DNA"/>
</dbReference>
<protein>
    <submittedName>
        <fullName evidence="2">Uncharacterized protein</fullName>
    </submittedName>
</protein>
<dbReference type="Proteomes" id="UP000288216">
    <property type="component" value="Unassembled WGS sequence"/>
</dbReference>
<evidence type="ECO:0000256" key="1">
    <source>
        <dbReference type="SAM" id="MobiDB-lite"/>
    </source>
</evidence>
<feature type="compositionally biased region" description="Low complexity" evidence="1">
    <location>
        <begin position="56"/>
        <end position="69"/>
    </location>
</feature>
<reference evidence="2 3" key="1">
    <citation type="journal article" date="2018" name="Nat. Ecol. Evol.">
        <title>Shark genomes provide insights into elasmobranch evolution and the origin of vertebrates.</title>
        <authorList>
            <person name="Hara Y"/>
            <person name="Yamaguchi K"/>
            <person name="Onimaru K"/>
            <person name="Kadota M"/>
            <person name="Koyanagi M"/>
            <person name="Keeley SD"/>
            <person name="Tatsumi K"/>
            <person name="Tanaka K"/>
            <person name="Motone F"/>
            <person name="Kageyama Y"/>
            <person name="Nozu R"/>
            <person name="Adachi N"/>
            <person name="Nishimura O"/>
            <person name="Nakagawa R"/>
            <person name="Tanegashima C"/>
            <person name="Kiyatake I"/>
            <person name="Matsumoto R"/>
            <person name="Murakumo K"/>
            <person name="Nishida K"/>
            <person name="Terakita A"/>
            <person name="Kuratani S"/>
            <person name="Sato K"/>
            <person name="Hyodo S Kuraku.S."/>
        </authorList>
    </citation>
    <scope>NUCLEOTIDE SEQUENCE [LARGE SCALE GENOMIC DNA]</scope>
</reference>
<gene>
    <name evidence="2" type="ORF">scyTo_0011242</name>
</gene>
<name>A0A401NJJ8_SCYTO</name>
<comment type="caution">
    <text evidence="2">The sequence shown here is derived from an EMBL/GenBank/DDBJ whole genome shotgun (WGS) entry which is preliminary data.</text>
</comment>
<keyword evidence="3" id="KW-1185">Reference proteome</keyword>
<evidence type="ECO:0000313" key="2">
    <source>
        <dbReference type="EMBL" id="GCB61054.1"/>
    </source>
</evidence>
<organism evidence="2 3">
    <name type="scientific">Scyliorhinus torazame</name>
    <name type="common">Cloudy catshark</name>
    <name type="synonym">Catulus torazame</name>
    <dbReference type="NCBI Taxonomy" id="75743"/>
    <lineage>
        <taxon>Eukaryota</taxon>
        <taxon>Metazoa</taxon>
        <taxon>Chordata</taxon>
        <taxon>Craniata</taxon>
        <taxon>Vertebrata</taxon>
        <taxon>Chondrichthyes</taxon>
        <taxon>Elasmobranchii</taxon>
        <taxon>Galeomorphii</taxon>
        <taxon>Galeoidea</taxon>
        <taxon>Carcharhiniformes</taxon>
        <taxon>Scyliorhinidae</taxon>
        <taxon>Scyliorhinus</taxon>
    </lineage>
</organism>
<dbReference type="STRING" id="75743.A0A401NJJ8"/>
<sequence>MCSNSETESEAGDLLDQQFEEMNNKLTSITDPTGFLRMVSRNNLFNRSCQSMNSLFSSNTSSLQDSTSSLPRKLNSVSKQPLRALYDLLISPMEG</sequence>
<evidence type="ECO:0000313" key="3">
    <source>
        <dbReference type="Proteomes" id="UP000288216"/>
    </source>
</evidence>
<proteinExistence type="predicted"/>
<accession>A0A401NJJ8</accession>